<evidence type="ECO:0000313" key="2">
    <source>
        <dbReference type="EMBL" id="SFN55127.1"/>
    </source>
</evidence>
<dbReference type="Pfam" id="PF10677">
    <property type="entry name" value="DUF2490"/>
    <property type="match status" value="1"/>
</dbReference>
<dbReference type="InterPro" id="IPR019619">
    <property type="entry name" value="DUF2490"/>
</dbReference>
<name>A0A1I4ZY66_9FLAO</name>
<evidence type="ECO:0000313" key="3">
    <source>
        <dbReference type="Proteomes" id="UP000198705"/>
    </source>
</evidence>
<feature type="signal peptide" evidence="1">
    <location>
        <begin position="1"/>
        <end position="20"/>
    </location>
</feature>
<dbReference type="EMBL" id="FOVN01000001">
    <property type="protein sequence ID" value="SFN55127.1"/>
    <property type="molecule type" value="Genomic_DNA"/>
</dbReference>
<feature type="chain" id="PRO_5011487718" description="DUF2490 domain-containing protein" evidence="1">
    <location>
        <begin position="21"/>
        <end position="268"/>
    </location>
</feature>
<proteinExistence type="predicted"/>
<dbReference type="OrthoDB" id="978880at2"/>
<keyword evidence="3" id="KW-1185">Reference proteome</keyword>
<reference evidence="3" key="1">
    <citation type="submission" date="2016-10" db="EMBL/GenBank/DDBJ databases">
        <authorList>
            <person name="Varghese N."/>
            <person name="Submissions S."/>
        </authorList>
    </citation>
    <scope>NUCLEOTIDE SEQUENCE [LARGE SCALE GENOMIC DNA]</scope>
    <source>
        <strain evidence="3">DSM 23925</strain>
    </source>
</reference>
<protein>
    <recommendedName>
        <fullName evidence="4">DUF2490 domain-containing protein</fullName>
    </recommendedName>
</protein>
<dbReference type="STRING" id="649333.SAMN04487989_1011180"/>
<dbReference type="Proteomes" id="UP000198705">
    <property type="component" value="Unassembled WGS sequence"/>
</dbReference>
<gene>
    <name evidence="2" type="ORF">SAMN04487989_1011180</name>
</gene>
<evidence type="ECO:0000256" key="1">
    <source>
        <dbReference type="SAM" id="SignalP"/>
    </source>
</evidence>
<dbReference type="AlphaFoldDB" id="A0A1I4ZY66"/>
<sequence length="268" mass="31487">MKPSILFILTCIFSLYTVQAQDSLVNQDIKVNSQLWLDYNFAHSVFNAKKLQTQVSFRKIFPEAFNRFVVMSALEIPHEKSLSFLNLEKPVVQSFHLGTGLFYTQNFDAKDNLEFRLFQGFKFDIPTIKSITLNNYVRLEERFQNNFNNSGWTSGFRLRYRLSTILEYNKHLTDFVDGFYIPLSAEVFFNLKKSDRYNDLIRLEPGLGYKLKNNWKFEVYLIFNETKNNTATNNSSSDFILRLRVFDGNIVTASKKNQINKHKDLQNN</sequence>
<organism evidence="2 3">
    <name type="scientific">Bizionia echini</name>
    <dbReference type="NCBI Taxonomy" id="649333"/>
    <lineage>
        <taxon>Bacteria</taxon>
        <taxon>Pseudomonadati</taxon>
        <taxon>Bacteroidota</taxon>
        <taxon>Flavobacteriia</taxon>
        <taxon>Flavobacteriales</taxon>
        <taxon>Flavobacteriaceae</taxon>
        <taxon>Bizionia</taxon>
    </lineage>
</organism>
<evidence type="ECO:0008006" key="4">
    <source>
        <dbReference type="Google" id="ProtNLM"/>
    </source>
</evidence>
<accession>A0A1I4ZY66</accession>
<dbReference type="RefSeq" id="WP_092206669.1">
    <property type="nucleotide sequence ID" value="NZ_FOVN01000001.1"/>
</dbReference>
<keyword evidence="1" id="KW-0732">Signal</keyword>